<dbReference type="EMBL" id="BLXT01007159">
    <property type="protein sequence ID" value="GFO36949.1"/>
    <property type="molecule type" value="Genomic_DNA"/>
</dbReference>
<protein>
    <submittedName>
        <fullName evidence="7">Oxalate:formate antiporter-like isoform x1</fullName>
    </submittedName>
</protein>
<keyword evidence="4 6" id="KW-1133">Transmembrane helix</keyword>
<gene>
    <name evidence="7" type="ORF">PoB_006345400</name>
</gene>
<keyword evidence="5 6" id="KW-0472">Membrane</keyword>
<comment type="caution">
    <text evidence="7">The sequence shown here is derived from an EMBL/GenBank/DDBJ whole genome shotgun (WGS) entry which is preliminary data.</text>
</comment>
<dbReference type="GO" id="GO:0022857">
    <property type="term" value="F:transmembrane transporter activity"/>
    <property type="evidence" value="ECO:0007669"/>
    <property type="project" value="InterPro"/>
</dbReference>
<dbReference type="Proteomes" id="UP000735302">
    <property type="component" value="Unassembled WGS sequence"/>
</dbReference>
<dbReference type="AlphaFoldDB" id="A0AAV4CYN4"/>
<dbReference type="InterPro" id="IPR052983">
    <property type="entry name" value="MFS_Riboflavin_Transporter"/>
</dbReference>
<dbReference type="SUPFAM" id="SSF103473">
    <property type="entry name" value="MFS general substrate transporter"/>
    <property type="match status" value="1"/>
</dbReference>
<feature type="transmembrane region" description="Helical" evidence="6">
    <location>
        <begin position="59"/>
        <end position="81"/>
    </location>
</feature>
<feature type="transmembrane region" description="Helical" evidence="6">
    <location>
        <begin position="307"/>
        <end position="327"/>
    </location>
</feature>
<dbReference type="PANTHER" id="PTHR43385:SF1">
    <property type="entry name" value="RIBOFLAVIN TRANSPORTER RIBJ"/>
    <property type="match status" value="1"/>
</dbReference>
<dbReference type="Pfam" id="PF07690">
    <property type="entry name" value="MFS_1"/>
    <property type="match status" value="1"/>
</dbReference>
<evidence type="ECO:0000256" key="1">
    <source>
        <dbReference type="ARBA" id="ARBA00004141"/>
    </source>
</evidence>
<name>A0AAV4CYN4_9GAST</name>
<feature type="transmembrane region" description="Helical" evidence="6">
    <location>
        <begin position="347"/>
        <end position="368"/>
    </location>
</feature>
<evidence type="ECO:0000256" key="6">
    <source>
        <dbReference type="SAM" id="Phobius"/>
    </source>
</evidence>
<evidence type="ECO:0000256" key="3">
    <source>
        <dbReference type="ARBA" id="ARBA00022692"/>
    </source>
</evidence>
<dbReference type="Gene3D" id="1.20.1250.20">
    <property type="entry name" value="MFS general substrate transporter like domains"/>
    <property type="match status" value="1"/>
</dbReference>
<dbReference type="InterPro" id="IPR036259">
    <property type="entry name" value="MFS_trans_sf"/>
</dbReference>
<comment type="subcellular location">
    <subcellularLocation>
        <location evidence="1">Membrane</location>
        <topology evidence="1">Multi-pass membrane protein</topology>
    </subcellularLocation>
</comment>
<feature type="transmembrane region" description="Helical" evidence="6">
    <location>
        <begin position="435"/>
        <end position="455"/>
    </location>
</feature>
<evidence type="ECO:0000256" key="2">
    <source>
        <dbReference type="ARBA" id="ARBA00022448"/>
    </source>
</evidence>
<organism evidence="7 8">
    <name type="scientific">Plakobranchus ocellatus</name>
    <dbReference type="NCBI Taxonomy" id="259542"/>
    <lineage>
        <taxon>Eukaryota</taxon>
        <taxon>Metazoa</taxon>
        <taxon>Spiralia</taxon>
        <taxon>Lophotrochozoa</taxon>
        <taxon>Mollusca</taxon>
        <taxon>Gastropoda</taxon>
        <taxon>Heterobranchia</taxon>
        <taxon>Euthyneura</taxon>
        <taxon>Panpulmonata</taxon>
        <taxon>Sacoglossa</taxon>
        <taxon>Placobranchoidea</taxon>
        <taxon>Plakobranchidae</taxon>
        <taxon>Plakobranchus</taxon>
    </lineage>
</organism>
<reference evidence="7 8" key="1">
    <citation type="journal article" date="2021" name="Elife">
        <title>Chloroplast acquisition without the gene transfer in kleptoplastic sea slugs, Plakobranchus ocellatus.</title>
        <authorList>
            <person name="Maeda T."/>
            <person name="Takahashi S."/>
            <person name="Yoshida T."/>
            <person name="Shimamura S."/>
            <person name="Takaki Y."/>
            <person name="Nagai Y."/>
            <person name="Toyoda A."/>
            <person name="Suzuki Y."/>
            <person name="Arimoto A."/>
            <person name="Ishii H."/>
            <person name="Satoh N."/>
            <person name="Nishiyama T."/>
            <person name="Hasebe M."/>
            <person name="Maruyama T."/>
            <person name="Minagawa J."/>
            <person name="Obokata J."/>
            <person name="Shigenobu S."/>
        </authorList>
    </citation>
    <scope>NUCLEOTIDE SEQUENCE [LARGE SCALE GENOMIC DNA]</scope>
</reference>
<keyword evidence="8" id="KW-1185">Reference proteome</keyword>
<dbReference type="PANTHER" id="PTHR43385">
    <property type="entry name" value="RIBOFLAVIN TRANSPORTER RIBJ"/>
    <property type="match status" value="1"/>
</dbReference>
<evidence type="ECO:0000313" key="7">
    <source>
        <dbReference type="EMBL" id="GFO36949.1"/>
    </source>
</evidence>
<feature type="transmembrane region" description="Helical" evidence="6">
    <location>
        <begin position="176"/>
        <end position="195"/>
    </location>
</feature>
<evidence type="ECO:0000313" key="8">
    <source>
        <dbReference type="Proteomes" id="UP000735302"/>
    </source>
</evidence>
<dbReference type="InterPro" id="IPR011701">
    <property type="entry name" value="MFS"/>
</dbReference>
<evidence type="ECO:0000256" key="5">
    <source>
        <dbReference type="ARBA" id="ARBA00023136"/>
    </source>
</evidence>
<evidence type="ECO:0000256" key="4">
    <source>
        <dbReference type="ARBA" id="ARBA00022989"/>
    </source>
</evidence>
<feature type="transmembrane region" description="Helical" evidence="6">
    <location>
        <begin position="87"/>
        <end position="110"/>
    </location>
</feature>
<feature type="transmembrane region" description="Helical" evidence="6">
    <location>
        <begin position="380"/>
        <end position="398"/>
    </location>
</feature>
<dbReference type="GO" id="GO:0016020">
    <property type="term" value="C:membrane"/>
    <property type="evidence" value="ECO:0007669"/>
    <property type="project" value="UniProtKB-SubCell"/>
</dbReference>
<feature type="transmembrane region" description="Helical" evidence="6">
    <location>
        <begin position="404"/>
        <end position="423"/>
    </location>
</feature>
<feature type="transmembrane region" description="Helical" evidence="6">
    <location>
        <begin position="467"/>
        <end position="486"/>
    </location>
</feature>
<keyword evidence="2" id="KW-0813">Transport</keyword>
<keyword evidence="3 6" id="KW-0812">Transmembrane</keyword>
<accession>A0AAV4CYN4</accession>
<proteinExistence type="predicted"/>
<sequence>MAPLSFIWFYGNLSAYTDSYFRFLCYPKCLDCDPQWLMSLVVAGNFPGAFMVKQIKNIVGLWWTGIIGMVMVNVALLGSAWTLHLSAAWTAVVYGILLAPGAGMTASVSIQVINGWEPQKAAILMATSTGAATMLSVLQNQIITDFVNPRNLKPDALIRSEEYFSQPEILNRVPRVVIILGAITLGFQTAGYLLIWNPPNSAPDFPNKAQIGEVVPANSIGTSKKTRGISLEYVSSLDNVKTNQDGKNYGLSVQSCERIHLVETSQREQINVSSNHAGKNPTDKITDEKETKIVRTDNLRSYTPKEVLRSPVFYAVFFFGMALEYGLLLKANFYKKFALLYIRNDKYLTLVGTLIPIISTCSRILFGILIDKSIINFKDVIVFGLSLNCVISAYWYISAQVNEILYMFILLGLTIAHSLYYIVIPTGPLRIFGPVHISTNYALVSSCTFVASMLSPVINTPILKNLGWQWVFTSSSIFSLFVLFYVRFTKFNTQDWGDNE</sequence>